<keyword evidence="1" id="KW-1133">Transmembrane helix</keyword>
<feature type="transmembrane region" description="Helical" evidence="1">
    <location>
        <begin position="125"/>
        <end position="152"/>
    </location>
</feature>
<feature type="domain" description="DUF218" evidence="2">
    <location>
        <begin position="165"/>
        <end position="300"/>
    </location>
</feature>
<dbReference type="AlphaFoldDB" id="A0A841AH40"/>
<dbReference type="InterPro" id="IPR014729">
    <property type="entry name" value="Rossmann-like_a/b/a_fold"/>
</dbReference>
<keyword evidence="1" id="KW-0472">Membrane</keyword>
<dbReference type="Pfam" id="PF02698">
    <property type="entry name" value="DUF218"/>
    <property type="match status" value="1"/>
</dbReference>
<sequence>MLGALAVMMLCTVACAVACAVTVRRDPRRLGTGALLLGALVAALAALLVGLVPALGPVPALVLSTVLWGLLGVLVAGLAMCWTGLRAGRPETPTRPTLLTGLGGLALLAAPPLALALWHTEAARALIVAAPLLGLALHTGLTSAVFLGAALLHALPRPRPDASGVIVLGSALVGGELSPLLRARLDLAAAERERLGGRGVDALLVPSGGRGPGESRAEGTAMAEYLVETAGIPASAVRAETRALTTEQNLHLSCPLLAAAGLEPPYTVCTSGYHAFRAGVLMRRLGVDDTGIGAPTPLADLPAAALREALILLSYRRWWCLAAAPLTAAIVLALPWAVAALG</sequence>
<proteinExistence type="predicted"/>
<dbReference type="GO" id="GO:0043164">
    <property type="term" value="P:Gram-negative-bacterium-type cell wall biogenesis"/>
    <property type="evidence" value="ECO:0007669"/>
    <property type="project" value="TreeGrafter"/>
</dbReference>
<accession>A0A841AH40</accession>
<comment type="caution">
    <text evidence="3">The sequence shown here is derived from an EMBL/GenBank/DDBJ whole genome shotgun (WGS) entry which is preliminary data.</text>
</comment>
<feature type="transmembrane region" description="Helical" evidence="1">
    <location>
        <begin position="61"/>
        <end position="85"/>
    </location>
</feature>
<gene>
    <name evidence="3" type="ORF">HNR70_002171</name>
</gene>
<dbReference type="RefSeq" id="WP_184325703.1">
    <property type="nucleotide sequence ID" value="NZ_JACHLZ010000001.1"/>
</dbReference>
<feature type="transmembrane region" description="Helical" evidence="1">
    <location>
        <begin position="35"/>
        <end position="55"/>
    </location>
</feature>
<dbReference type="GO" id="GO:0005886">
    <property type="term" value="C:plasma membrane"/>
    <property type="evidence" value="ECO:0007669"/>
    <property type="project" value="TreeGrafter"/>
</dbReference>
<dbReference type="InterPro" id="IPR003848">
    <property type="entry name" value="DUF218"/>
</dbReference>
<dbReference type="CDD" id="cd06259">
    <property type="entry name" value="YdcF-like"/>
    <property type="match status" value="1"/>
</dbReference>
<evidence type="ECO:0000313" key="4">
    <source>
        <dbReference type="Proteomes" id="UP000588158"/>
    </source>
</evidence>
<dbReference type="InterPro" id="IPR051599">
    <property type="entry name" value="Cell_Envelope_Assoc"/>
</dbReference>
<evidence type="ECO:0000313" key="3">
    <source>
        <dbReference type="EMBL" id="MBB5832358.1"/>
    </source>
</evidence>
<evidence type="ECO:0000259" key="2">
    <source>
        <dbReference type="Pfam" id="PF02698"/>
    </source>
</evidence>
<dbReference type="EMBL" id="JACHLZ010000001">
    <property type="protein sequence ID" value="MBB5832358.1"/>
    <property type="molecule type" value="Genomic_DNA"/>
</dbReference>
<feature type="transmembrane region" description="Helical" evidence="1">
    <location>
        <begin position="97"/>
        <end position="119"/>
    </location>
</feature>
<protein>
    <submittedName>
        <fullName evidence="3">Uncharacterized SAM-binding protein YcdF (DUF218 family)</fullName>
    </submittedName>
</protein>
<dbReference type="Gene3D" id="3.40.50.620">
    <property type="entry name" value="HUPs"/>
    <property type="match status" value="1"/>
</dbReference>
<dbReference type="Proteomes" id="UP000588158">
    <property type="component" value="Unassembled WGS sequence"/>
</dbReference>
<reference evidence="3 4" key="1">
    <citation type="submission" date="2020-08" db="EMBL/GenBank/DDBJ databases">
        <title>Sequencing the genomes of 1000 actinobacteria strains.</title>
        <authorList>
            <person name="Klenk H.-P."/>
        </authorList>
    </citation>
    <scope>NUCLEOTIDE SEQUENCE [LARGE SCALE GENOMIC DNA]</scope>
    <source>
        <strain evidence="3 4">DSM 28796</strain>
    </source>
</reference>
<dbReference type="GO" id="GO:0000270">
    <property type="term" value="P:peptidoglycan metabolic process"/>
    <property type="evidence" value="ECO:0007669"/>
    <property type="project" value="TreeGrafter"/>
</dbReference>
<name>A0A841AH40_9MICO</name>
<keyword evidence="1" id="KW-0812">Transmembrane</keyword>
<feature type="transmembrane region" description="Helical" evidence="1">
    <location>
        <begin position="318"/>
        <end position="338"/>
    </location>
</feature>
<organism evidence="3 4">
    <name type="scientific">Brachybacterium aquaticum</name>
    <dbReference type="NCBI Taxonomy" id="1432564"/>
    <lineage>
        <taxon>Bacteria</taxon>
        <taxon>Bacillati</taxon>
        <taxon>Actinomycetota</taxon>
        <taxon>Actinomycetes</taxon>
        <taxon>Micrococcales</taxon>
        <taxon>Dermabacteraceae</taxon>
        <taxon>Brachybacterium</taxon>
    </lineage>
</organism>
<dbReference type="PANTHER" id="PTHR30336:SF4">
    <property type="entry name" value="ENVELOPE BIOGENESIS FACTOR ELYC"/>
    <property type="match status" value="1"/>
</dbReference>
<dbReference type="PANTHER" id="PTHR30336">
    <property type="entry name" value="INNER MEMBRANE PROTEIN, PROBABLE PERMEASE"/>
    <property type="match status" value="1"/>
</dbReference>
<evidence type="ECO:0000256" key="1">
    <source>
        <dbReference type="SAM" id="Phobius"/>
    </source>
</evidence>
<keyword evidence="4" id="KW-1185">Reference proteome</keyword>
<feature type="transmembrane region" description="Helical" evidence="1">
    <location>
        <begin position="6"/>
        <end position="23"/>
    </location>
</feature>